<keyword evidence="4" id="KW-0804">Transcription</keyword>
<evidence type="ECO:0000313" key="6">
    <source>
        <dbReference type="EMBL" id="RUO55088.1"/>
    </source>
</evidence>
<dbReference type="SUPFAM" id="SSF53850">
    <property type="entry name" value="Periplasmic binding protein-like II"/>
    <property type="match status" value="1"/>
</dbReference>
<reference evidence="7" key="1">
    <citation type="journal article" date="2018" name="Front. Microbiol.">
        <title>Genome-Based Analysis Reveals the Taxonomy and Diversity of the Family Idiomarinaceae.</title>
        <authorList>
            <person name="Liu Y."/>
            <person name="Lai Q."/>
            <person name="Shao Z."/>
        </authorList>
    </citation>
    <scope>NUCLEOTIDE SEQUENCE [LARGE SCALE GENOMIC DNA]</scope>
    <source>
        <strain evidence="7">F23</strain>
    </source>
</reference>
<keyword evidence="7" id="KW-1185">Reference proteome</keyword>
<sequence>MNILHLKMMASVAASGSLQKSALQLHRSQSAISMALKKLEQDAGFALFNRDGYRLQLTPHGQQFLRQAEEVLRQHERLDTLSSRLRTGAEPHLTLCFDHTCDARYWLDAITLVQSEFPATELRFEGESQLRALRRINQAEADLAICPWLPLFRQYGEFETLRISPFQLVVVMHRQLADEHGGIPDNRQQLLGLPMLVPQVLEVGISVESILKLPSQRRIQTSDVATQRDLLLAGLGWGVIPLHMAAPYLASGELVQIEIPGFVHRVNLEVHIIRSAVRSPGPAAEAIWQAFANR</sequence>
<comment type="caution">
    <text evidence="6">The sequence shown here is derived from an EMBL/GenBank/DDBJ whole genome shotgun (WGS) entry which is preliminary data.</text>
</comment>
<dbReference type="PANTHER" id="PTHR30126">
    <property type="entry name" value="HTH-TYPE TRANSCRIPTIONAL REGULATOR"/>
    <property type="match status" value="1"/>
</dbReference>
<dbReference type="InterPro" id="IPR036390">
    <property type="entry name" value="WH_DNA-bd_sf"/>
</dbReference>
<evidence type="ECO:0000313" key="7">
    <source>
        <dbReference type="Proteomes" id="UP000287330"/>
    </source>
</evidence>
<evidence type="ECO:0000256" key="2">
    <source>
        <dbReference type="ARBA" id="ARBA00023015"/>
    </source>
</evidence>
<dbReference type="InterPro" id="IPR036388">
    <property type="entry name" value="WH-like_DNA-bd_sf"/>
</dbReference>
<dbReference type="PANTHER" id="PTHR30126:SF22">
    <property type="entry name" value="HTH-TYPE TRANSCRIPTIONAL REGULATOR YHAJ-RELATED"/>
    <property type="match status" value="1"/>
</dbReference>
<dbReference type="InterPro" id="IPR005119">
    <property type="entry name" value="LysR_subst-bd"/>
</dbReference>
<dbReference type="Pfam" id="PF03466">
    <property type="entry name" value="LysR_substrate"/>
    <property type="match status" value="1"/>
</dbReference>
<dbReference type="OrthoDB" id="9786526at2"/>
<dbReference type="PROSITE" id="PS50931">
    <property type="entry name" value="HTH_LYSR"/>
    <property type="match status" value="1"/>
</dbReference>
<dbReference type="GO" id="GO:0003700">
    <property type="term" value="F:DNA-binding transcription factor activity"/>
    <property type="evidence" value="ECO:0007669"/>
    <property type="project" value="InterPro"/>
</dbReference>
<dbReference type="SUPFAM" id="SSF46785">
    <property type="entry name" value="Winged helix' DNA-binding domain"/>
    <property type="match status" value="1"/>
</dbReference>
<protein>
    <submittedName>
        <fullName evidence="6">LysR family transcriptional regulator</fullName>
    </submittedName>
</protein>
<comment type="similarity">
    <text evidence="1">Belongs to the LysR transcriptional regulatory family.</text>
</comment>
<proteinExistence type="inferred from homology"/>
<dbReference type="PRINTS" id="PR00039">
    <property type="entry name" value="HTHLYSR"/>
</dbReference>
<dbReference type="GO" id="GO:0000976">
    <property type="term" value="F:transcription cis-regulatory region binding"/>
    <property type="evidence" value="ECO:0007669"/>
    <property type="project" value="TreeGrafter"/>
</dbReference>
<accession>A0A432Y2B5</accession>
<feature type="domain" description="HTH lysR-type" evidence="5">
    <location>
        <begin position="1"/>
        <end position="58"/>
    </location>
</feature>
<keyword evidence="2" id="KW-0805">Transcription regulation</keyword>
<dbReference type="RefSeq" id="WP_110574130.1">
    <property type="nucleotide sequence ID" value="NZ_PIPV01000004.1"/>
</dbReference>
<evidence type="ECO:0000259" key="5">
    <source>
        <dbReference type="PROSITE" id="PS50931"/>
    </source>
</evidence>
<dbReference type="Gene3D" id="3.40.190.290">
    <property type="match status" value="1"/>
</dbReference>
<dbReference type="CDD" id="cd05466">
    <property type="entry name" value="PBP2_LTTR_substrate"/>
    <property type="match status" value="1"/>
</dbReference>
<evidence type="ECO:0000256" key="3">
    <source>
        <dbReference type="ARBA" id="ARBA00023125"/>
    </source>
</evidence>
<dbReference type="InterPro" id="IPR000847">
    <property type="entry name" value="LysR_HTH_N"/>
</dbReference>
<gene>
    <name evidence="6" type="ORF">CWE25_06835</name>
</gene>
<dbReference type="Proteomes" id="UP000287330">
    <property type="component" value="Unassembled WGS sequence"/>
</dbReference>
<name>A0A432Y2B5_9GAMM</name>
<evidence type="ECO:0000256" key="4">
    <source>
        <dbReference type="ARBA" id="ARBA00023163"/>
    </source>
</evidence>
<organism evidence="6 7">
    <name type="scientific">Idiomarina fontislapidosi</name>
    <dbReference type="NCBI Taxonomy" id="263723"/>
    <lineage>
        <taxon>Bacteria</taxon>
        <taxon>Pseudomonadati</taxon>
        <taxon>Pseudomonadota</taxon>
        <taxon>Gammaproteobacteria</taxon>
        <taxon>Alteromonadales</taxon>
        <taxon>Idiomarinaceae</taxon>
        <taxon>Idiomarina</taxon>
    </lineage>
</organism>
<dbReference type="Pfam" id="PF00126">
    <property type="entry name" value="HTH_1"/>
    <property type="match status" value="1"/>
</dbReference>
<keyword evidence="3" id="KW-0238">DNA-binding</keyword>
<evidence type="ECO:0000256" key="1">
    <source>
        <dbReference type="ARBA" id="ARBA00009437"/>
    </source>
</evidence>
<dbReference type="Gene3D" id="1.10.10.10">
    <property type="entry name" value="Winged helix-like DNA-binding domain superfamily/Winged helix DNA-binding domain"/>
    <property type="match status" value="1"/>
</dbReference>
<dbReference type="EMBL" id="PIPV01000004">
    <property type="protein sequence ID" value="RUO55088.1"/>
    <property type="molecule type" value="Genomic_DNA"/>
</dbReference>
<dbReference type="AlphaFoldDB" id="A0A432Y2B5"/>